<dbReference type="Pfam" id="PF12812">
    <property type="entry name" value="PDZ_1"/>
    <property type="match status" value="2"/>
</dbReference>
<evidence type="ECO:0000259" key="8">
    <source>
        <dbReference type="Pfam" id="PF17820"/>
    </source>
</evidence>
<dbReference type="CDD" id="cd06719">
    <property type="entry name" value="PDZ2-4_Nma111p-like"/>
    <property type="match status" value="1"/>
</dbReference>
<dbReference type="Pfam" id="PF17820">
    <property type="entry name" value="PDZ_6"/>
    <property type="match status" value="1"/>
</dbReference>
<dbReference type="CDD" id="cd06786">
    <property type="entry name" value="cpPDZ1_ScNma111-like"/>
    <property type="match status" value="1"/>
</dbReference>
<dbReference type="PANTHER" id="PTHR46366">
    <property type="entry name" value="PRO-APOPTOTIC SERINE PROTEASE NMA111"/>
    <property type="match status" value="1"/>
</dbReference>
<protein>
    <recommendedName>
        <fullName evidence="3">Pro-apoptotic serine protease NMA111</fullName>
    </recommendedName>
    <alternativeName>
        <fullName evidence="4">Pro-apoptotic serine protease nma111</fullName>
    </alternativeName>
</protein>
<keyword evidence="9" id="KW-0645">Protease</keyword>
<evidence type="ECO:0000256" key="4">
    <source>
        <dbReference type="ARBA" id="ARBA00021524"/>
    </source>
</evidence>
<evidence type="ECO:0000256" key="6">
    <source>
        <dbReference type="ARBA" id="ARBA00022737"/>
    </source>
</evidence>
<evidence type="ECO:0000256" key="3">
    <source>
        <dbReference type="ARBA" id="ARBA00020338"/>
    </source>
</evidence>
<accession>A0A8E2J9B5</accession>
<evidence type="ECO:0000313" key="10">
    <source>
        <dbReference type="Proteomes" id="UP000250266"/>
    </source>
</evidence>
<evidence type="ECO:0000259" key="7">
    <source>
        <dbReference type="Pfam" id="PF12812"/>
    </source>
</evidence>
<dbReference type="GO" id="GO:0006915">
    <property type="term" value="P:apoptotic process"/>
    <property type="evidence" value="ECO:0007669"/>
    <property type="project" value="UniProtKB-KW"/>
</dbReference>
<feature type="domain" description="PDZ" evidence="8">
    <location>
        <begin position="279"/>
        <end position="329"/>
    </location>
</feature>
<gene>
    <name evidence="9" type="ORF">K432DRAFT_471066</name>
</gene>
<feature type="domain" description="PDZ-like" evidence="7">
    <location>
        <begin position="813"/>
        <end position="890"/>
    </location>
</feature>
<dbReference type="Pfam" id="PF13365">
    <property type="entry name" value="Trypsin_2"/>
    <property type="match status" value="1"/>
</dbReference>
<dbReference type="PRINTS" id="PR00834">
    <property type="entry name" value="PROTEASES2C"/>
</dbReference>
<dbReference type="GO" id="GO:0004252">
    <property type="term" value="F:serine-type endopeptidase activity"/>
    <property type="evidence" value="ECO:0007669"/>
    <property type="project" value="InterPro"/>
</dbReference>
<feature type="domain" description="PDZ-like" evidence="7">
    <location>
        <begin position="345"/>
        <end position="423"/>
    </location>
</feature>
<dbReference type="InterPro" id="IPR036034">
    <property type="entry name" value="PDZ_sf"/>
</dbReference>
<keyword evidence="6" id="KW-0677">Repeat</keyword>
<dbReference type="Gene3D" id="2.40.10.120">
    <property type="match status" value="2"/>
</dbReference>
<dbReference type="Gene3D" id="2.30.42.10">
    <property type="match status" value="1"/>
</dbReference>
<dbReference type="AlphaFoldDB" id="A0A8E2J9B5"/>
<dbReference type="InterPro" id="IPR001940">
    <property type="entry name" value="Peptidase_S1C"/>
</dbReference>
<evidence type="ECO:0000313" key="9">
    <source>
        <dbReference type="EMBL" id="OCK74087.1"/>
    </source>
</evidence>
<comment type="similarity">
    <text evidence="2">Belongs to the peptidase S1C family.</text>
</comment>
<evidence type="ECO:0000256" key="1">
    <source>
        <dbReference type="ARBA" id="ARBA00002558"/>
    </source>
</evidence>
<dbReference type="SUPFAM" id="SSF50494">
    <property type="entry name" value="Trypsin-like serine proteases"/>
    <property type="match status" value="2"/>
</dbReference>
<dbReference type="GO" id="GO:0006508">
    <property type="term" value="P:proteolysis"/>
    <property type="evidence" value="ECO:0007669"/>
    <property type="project" value="UniProtKB-KW"/>
</dbReference>
<sequence length="936" mass="103862">MELPESDSEEILSTPHVAATQYTAEWQKTIGKVIKSVVSIHFCQTCPFDTDTALASQATGLVVDAEKGFILTNRHVVCAGPFQGYCIFDNHEEVDVYPVYRDPVHDFGILKFDPKAIKHMPVTSLELRPDLACVGAEIRVVGNDAGQKLSILSGVISRLDRNAPDYGEGYNDFNTNYIQAAAAATGGSSGSPVINKNGFVVALQAGGTLGAATDFFLPLDRPLRALECIRNGQSVSRGTIQVQWIFQPFDECRKLGLSNNWEASIRFAFPKETGMLMAKVVLPKGPADKKIEEGDLLINVNGKLLTQFISLGSILDSSVGGKVSVLVQRGGEDINIELNVENLHDITPDRFVSVAGALFHDLSYQHGRLYAIPVKNQGVFISKSAGSFAFQDIESGWLLQSIDHKDTPNLDAFIEVMKEIPDRARVVVTYKHLRNLHMPITSTITIERHWHQEMRMAKRNDETGVWDYSVIAGPVPPTTPVTRKANFVRIDSAFPQAVDIVRSFVRVSVSMPVKLDGFPTVRKVGYGLVLDADQGLVIVSRAFVPHQLCDISLTIADSIIVDAKVEFMHPLQNYAIIRYNPALVDAPVKTPKLATEFVKRGEETIFFGFNKNLRPLVIKTVVTDITTVSVPSSASTPRYRATNVDAVAVDASLAGQCRSGVLVKEDGTVQALWLACTGPAGGVEYTLGLATPMVLPVLKKIQTGFMPQLRILDIETYTEQMSQCRIMEVSEQWIEKVEREDRERHQLFIVHKVDSGHNGGLEEGDVILTLNGKLITRAHQFDIMYNNRYLDIAVVRKGEELLIKVPTVSIEDLETDRVVIFCGATLQRPHHAVRQWVRTVHSDVYVSDRAPGSPSDMYDLEPTNFLTHVNGVPTSDLTSFLKEVKKIADNQFFRLKVITLDNLPKVVTMKKTEHYFPTTECIKDLSEELGWKMIRH</sequence>
<proteinExistence type="inferred from homology"/>
<comment type="function">
    <text evidence="1">Nuclear serine protease which mediates apoptosis.</text>
</comment>
<evidence type="ECO:0000256" key="2">
    <source>
        <dbReference type="ARBA" id="ARBA00010541"/>
    </source>
</evidence>
<keyword evidence="5" id="KW-0053">Apoptosis</keyword>
<name>A0A8E2J9B5_9PEZI</name>
<dbReference type="InterPro" id="IPR009003">
    <property type="entry name" value="Peptidase_S1_PA"/>
</dbReference>
<reference evidence="9 10" key="1">
    <citation type="journal article" date="2016" name="Nat. Commun.">
        <title>Ectomycorrhizal ecology is imprinted in the genome of the dominant symbiotic fungus Cenococcum geophilum.</title>
        <authorList>
            <consortium name="DOE Joint Genome Institute"/>
            <person name="Peter M."/>
            <person name="Kohler A."/>
            <person name="Ohm R.A."/>
            <person name="Kuo A."/>
            <person name="Krutzmann J."/>
            <person name="Morin E."/>
            <person name="Arend M."/>
            <person name="Barry K.W."/>
            <person name="Binder M."/>
            <person name="Choi C."/>
            <person name="Clum A."/>
            <person name="Copeland A."/>
            <person name="Grisel N."/>
            <person name="Haridas S."/>
            <person name="Kipfer T."/>
            <person name="LaButti K."/>
            <person name="Lindquist E."/>
            <person name="Lipzen A."/>
            <person name="Maire R."/>
            <person name="Meier B."/>
            <person name="Mihaltcheva S."/>
            <person name="Molinier V."/>
            <person name="Murat C."/>
            <person name="Poggeler S."/>
            <person name="Quandt C.A."/>
            <person name="Sperisen C."/>
            <person name="Tritt A."/>
            <person name="Tisserant E."/>
            <person name="Crous P.W."/>
            <person name="Henrissat B."/>
            <person name="Nehls U."/>
            <person name="Egli S."/>
            <person name="Spatafora J.W."/>
            <person name="Grigoriev I.V."/>
            <person name="Martin F.M."/>
        </authorList>
    </citation>
    <scope>NUCLEOTIDE SEQUENCE [LARGE SCALE GENOMIC DNA]</scope>
    <source>
        <strain evidence="9 10">CBS 459.81</strain>
    </source>
</reference>
<dbReference type="OrthoDB" id="4217619at2759"/>
<organism evidence="9 10">
    <name type="scientific">Lepidopterella palustris CBS 459.81</name>
    <dbReference type="NCBI Taxonomy" id="1314670"/>
    <lineage>
        <taxon>Eukaryota</taxon>
        <taxon>Fungi</taxon>
        <taxon>Dikarya</taxon>
        <taxon>Ascomycota</taxon>
        <taxon>Pezizomycotina</taxon>
        <taxon>Dothideomycetes</taxon>
        <taxon>Pleosporomycetidae</taxon>
        <taxon>Mytilinidiales</taxon>
        <taxon>Argynnaceae</taxon>
        <taxon>Lepidopterella</taxon>
    </lineage>
</organism>
<keyword evidence="9" id="KW-0378">Hydrolase</keyword>
<dbReference type="InterPro" id="IPR025926">
    <property type="entry name" value="PDZ-like_dom"/>
</dbReference>
<dbReference type="PANTHER" id="PTHR46366:SF8">
    <property type="entry name" value="PRO-APOPTOTIC SERINE PROTEASE NMA111"/>
    <property type="match status" value="1"/>
</dbReference>
<evidence type="ECO:0000256" key="5">
    <source>
        <dbReference type="ARBA" id="ARBA00022703"/>
    </source>
</evidence>
<dbReference type="InterPro" id="IPR041489">
    <property type="entry name" value="PDZ_6"/>
</dbReference>
<keyword evidence="10" id="KW-1185">Reference proteome</keyword>
<dbReference type="SUPFAM" id="SSF50156">
    <property type="entry name" value="PDZ domain-like"/>
    <property type="match status" value="3"/>
</dbReference>
<dbReference type="EMBL" id="KV745563">
    <property type="protein sequence ID" value="OCK74087.1"/>
    <property type="molecule type" value="Genomic_DNA"/>
</dbReference>
<dbReference type="Proteomes" id="UP000250266">
    <property type="component" value="Unassembled WGS sequence"/>
</dbReference>